<reference evidence="1 2" key="1">
    <citation type="submission" date="2022-04" db="EMBL/GenBank/DDBJ databases">
        <authorList>
            <person name="Huq M.A."/>
        </authorList>
    </citation>
    <scope>NUCLEOTIDE SEQUENCE [LARGE SCALE GENOMIC DNA]</scope>
    <source>
        <strain evidence="1 2">MAH-33</strain>
    </source>
</reference>
<evidence type="ECO:0000313" key="1">
    <source>
        <dbReference type="EMBL" id="MCK0531771.1"/>
    </source>
</evidence>
<sequence length="134" mass="14372">MNGVMVMRKLFVAHAGLIALVPADRIAAGILPQGISLPAISLMSVSTADRNIPNPGTRRQVVERVQATVMAADYPSLKAVMAQVKKAGADQMPTVTGIENVTVHTDGMGPDFMNEAASIYMQPLDFRVTYSETR</sequence>
<keyword evidence="2" id="KW-1185">Reference proteome</keyword>
<proteinExistence type="predicted"/>
<dbReference type="EMBL" id="JALKHS010000006">
    <property type="protein sequence ID" value="MCK0531771.1"/>
    <property type="molecule type" value="Genomic_DNA"/>
</dbReference>
<protein>
    <recommendedName>
        <fullName evidence="3">DUF541 domain-containing protein</fullName>
    </recommendedName>
</protein>
<dbReference type="RefSeq" id="WP_247231344.1">
    <property type="nucleotide sequence ID" value="NZ_JALKHS010000006.1"/>
</dbReference>
<organism evidence="1 2">
    <name type="scientific">Sphingobium agri</name>
    <dbReference type="NCBI Taxonomy" id="2933566"/>
    <lineage>
        <taxon>Bacteria</taxon>
        <taxon>Pseudomonadati</taxon>
        <taxon>Pseudomonadota</taxon>
        <taxon>Alphaproteobacteria</taxon>
        <taxon>Sphingomonadales</taxon>
        <taxon>Sphingomonadaceae</taxon>
        <taxon>Sphingobium</taxon>
    </lineage>
</organism>
<evidence type="ECO:0008006" key="3">
    <source>
        <dbReference type="Google" id="ProtNLM"/>
    </source>
</evidence>
<dbReference type="Proteomes" id="UP001203512">
    <property type="component" value="Unassembled WGS sequence"/>
</dbReference>
<gene>
    <name evidence="1" type="ORF">MU848_09290</name>
</gene>
<evidence type="ECO:0000313" key="2">
    <source>
        <dbReference type="Proteomes" id="UP001203512"/>
    </source>
</evidence>
<comment type="caution">
    <text evidence="1">The sequence shown here is derived from an EMBL/GenBank/DDBJ whole genome shotgun (WGS) entry which is preliminary data.</text>
</comment>
<accession>A0ABT0DXD7</accession>
<name>A0ABT0DXD7_9SPHN</name>